<keyword evidence="1" id="KW-0032">Aminotransferase</keyword>
<organism evidence="1 2">
    <name type="scientific">Actinomadura madurae</name>
    <dbReference type="NCBI Taxonomy" id="1993"/>
    <lineage>
        <taxon>Bacteria</taxon>
        <taxon>Bacillati</taxon>
        <taxon>Actinomycetota</taxon>
        <taxon>Actinomycetes</taxon>
        <taxon>Streptosporangiales</taxon>
        <taxon>Thermomonosporaceae</taxon>
        <taxon>Actinomadura</taxon>
    </lineage>
</organism>
<name>A0A1I5LU08_9ACTN</name>
<dbReference type="Gene3D" id="3.30.470.10">
    <property type="match status" value="1"/>
</dbReference>
<dbReference type="InterPro" id="IPR043131">
    <property type="entry name" value="BCAT-like_N"/>
</dbReference>
<dbReference type="Pfam" id="PF01063">
    <property type="entry name" value="Aminotran_4"/>
    <property type="match status" value="1"/>
</dbReference>
<reference evidence="1 2" key="1">
    <citation type="submission" date="2016-10" db="EMBL/GenBank/DDBJ databases">
        <authorList>
            <person name="de Groot N.N."/>
        </authorList>
    </citation>
    <scope>NUCLEOTIDE SEQUENCE [LARGE SCALE GENOMIC DNA]</scope>
    <source>
        <strain evidence="1 2">DSM 43067</strain>
    </source>
</reference>
<dbReference type="Gene3D" id="3.20.10.10">
    <property type="entry name" value="D-amino Acid Aminotransferase, subunit A, domain 2"/>
    <property type="match status" value="1"/>
</dbReference>
<dbReference type="AlphaFoldDB" id="A0A1I5LU08"/>
<keyword evidence="1" id="KW-0456">Lyase</keyword>
<dbReference type="eggNOG" id="COG0115">
    <property type="taxonomic scope" value="Bacteria"/>
</dbReference>
<dbReference type="InterPro" id="IPR036038">
    <property type="entry name" value="Aminotransferase-like"/>
</dbReference>
<evidence type="ECO:0000313" key="1">
    <source>
        <dbReference type="EMBL" id="SFP00251.1"/>
    </source>
</evidence>
<keyword evidence="1" id="KW-0808">Transferase</keyword>
<dbReference type="InterPro" id="IPR043132">
    <property type="entry name" value="BCAT-like_C"/>
</dbReference>
<proteinExistence type="predicted"/>
<dbReference type="STRING" id="1993.SAMN04489713_1113"/>
<dbReference type="Proteomes" id="UP000183413">
    <property type="component" value="Unassembled WGS sequence"/>
</dbReference>
<dbReference type="InParanoid" id="A0A1I5LU08"/>
<sequence>MAELNGVPVTPDELKALALVNYGHFTSMRMENQRIRGFSHHLERLVRDCRVLFGHELDRQQVREYVRQATAGRDGAFVVRVTIYDPNLELGHPGAQAEPKVLVTTRPAGTWPMSPLRVQSVPYVRDLPEQKHVGLFGALWHRRNAQLDGFDDCVFTDPELYLSEGATWNIGFFDGQQVIWPNAEVLPGVTMRLLHQVHDATSLGPVNLSDLPRMEAAFATNTAFGVRAITAINEVEFPDAHPIFETLRKEYEEIPAEAV</sequence>
<keyword evidence="2" id="KW-1185">Reference proteome</keyword>
<dbReference type="NCBIfam" id="NF006734">
    <property type="entry name" value="PRK09266.1"/>
    <property type="match status" value="1"/>
</dbReference>
<protein>
    <submittedName>
        <fullName evidence="1">Branched-chain amino acid aminotransferase/4-amino-4-deoxychorismate lyase</fullName>
    </submittedName>
</protein>
<dbReference type="InterPro" id="IPR001544">
    <property type="entry name" value="Aminotrans_IV"/>
</dbReference>
<dbReference type="RefSeq" id="WP_075022747.1">
    <property type="nucleotide sequence ID" value="NZ_FOVH01000011.1"/>
</dbReference>
<dbReference type="GO" id="GO:0016829">
    <property type="term" value="F:lyase activity"/>
    <property type="evidence" value="ECO:0007669"/>
    <property type="project" value="UniProtKB-KW"/>
</dbReference>
<dbReference type="SUPFAM" id="SSF56752">
    <property type="entry name" value="D-aminoacid aminotransferase-like PLP-dependent enzymes"/>
    <property type="match status" value="1"/>
</dbReference>
<dbReference type="GO" id="GO:0008483">
    <property type="term" value="F:transaminase activity"/>
    <property type="evidence" value="ECO:0007669"/>
    <property type="project" value="UniProtKB-KW"/>
</dbReference>
<accession>A0A1I5LU08</accession>
<evidence type="ECO:0000313" key="2">
    <source>
        <dbReference type="Proteomes" id="UP000183413"/>
    </source>
</evidence>
<dbReference type="EMBL" id="FOVH01000011">
    <property type="protein sequence ID" value="SFP00251.1"/>
    <property type="molecule type" value="Genomic_DNA"/>
</dbReference>
<gene>
    <name evidence="1" type="ORF">SAMN04489713_1113</name>
</gene>